<protein>
    <submittedName>
        <fullName evidence="1">Uncharacterized protein</fullName>
    </submittedName>
</protein>
<gene>
    <name evidence="1" type="ORF">F5891DRAFT_974597</name>
</gene>
<dbReference type="GeneID" id="64670766"/>
<dbReference type="Proteomes" id="UP001195769">
    <property type="component" value="Unassembled WGS sequence"/>
</dbReference>
<proteinExistence type="predicted"/>
<accession>A0AAD4HT38</accession>
<evidence type="ECO:0000313" key="1">
    <source>
        <dbReference type="EMBL" id="KAG1908008.1"/>
    </source>
</evidence>
<evidence type="ECO:0000313" key="2">
    <source>
        <dbReference type="Proteomes" id="UP001195769"/>
    </source>
</evidence>
<organism evidence="1 2">
    <name type="scientific">Suillus fuscotomentosus</name>
    <dbReference type="NCBI Taxonomy" id="1912939"/>
    <lineage>
        <taxon>Eukaryota</taxon>
        <taxon>Fungi</taxon>
        <taxon>Dikarya</taxon>
        <taxon>Basidiomycota</taxon>
        <taxon>Agaricomycotina</taxon>
        <taxon>Agaricomycetes</taxon>
        <taxon>Agaricomycetidae</taxon>
        <taxon>Boletales</taxon>
        <taxon>Suillineae</taxon>
        <taxon>Suillaceae</taxon>
        <taxon>Suillus</taxon>
    </lineage>
</organism>
<dbReference type="RefSeq" id="XP_041233583.1">
    <property type="nucleotide sequence ID" value="XM_041376468.1"/>
</dbReference>
<sequence>MTESWNEKTAFERLMIQIQSLHVGACADMSITVWSQGGRDCEYESDQVSTGTSGSMALHFQCLHRRKSASSLHRLHTDRLNPAFSEIIELSASNLEFKDRSVDEGEQDDEDDFSLPGKKTSCFSDTGNACETARQNFVGAIAQVGGHRATLYWPFPCSARLALELVQIASIEQENACLNYWTCSGDTFACYYPSVANPGTWNSCSYSASADWALAAGPTEICTAKAGVNLKCEPGNDPHDIGDQGYSASYGFISETNICTVSIDFYFVRGLGTVTVAEA</sequence>
<dbReference type="AlphaFoldDB" id="A0AAD4HT38"/>
<dbReference type="EMBL" id="JABBWK010000002">
    <property type="protein sequence ID" value="KAG1908008.1"/>
    <property type="molecule type" value="Genomic_DNA"/>
</dbReference>
<comment type="caution">
    <text evidence="1">The sequence shown here is derived from an EMBL/GenBank/DDBJ whole genome shotgun (WGS) entry which is preliminary data.</text>
</comment>
<keyword evidence="2" id="KW-1185">Reference proteome</keyword>
<reference evidence="1" key="1">
    <citation type="journal article" date="2020" name="New Phytol.">
        <title>Comparative genomics reveals dynamic genome evolution in host specialist ectomycorrhizal fungi.</title>
        <authorList>
            <person name="Lofgren L.A."/>
            <person name="Nguyen N.H."/>
            <person name="Vilgalys R."/>
            <person name="Ruytinx J."/>
            <person name="Liao H.L."/>
            <person name="Branco S."/>
            <person name="Kuo A."/>
            <person name="LaButti K."/>
            <person name="Lipzen A."/>
            <person name="Andreopoulos W."/>
            <person name="Pangilinan J."/>
            <person name="Riley R."/>
            <person name="Hundley H."/>
            <person name="Na H."/>
            <person name="Barry K."/>
            <person name="Grigoriev I.V."/>
            <person name="Stajich J.E."/>
            <person name="Kennedy P.G."/>
        </authorList>
    </citation>
    <scope>NUCLEOTIDE SEQUENCE</scope>
    <source>
        <strain evidence="1">FC203</strain>
    </source>
</reference>
<name>A0AAD4HT38_9AGAM</name>